<protein>
    <submittedName>
        <fullName evidence="9">Raffinose/stachyose/melibiose transport system permease protein</fullName>
    </submittedName>
</protein>
<comment type="subcellular location">
    <subcellularLocation>
        <location evidence="1 7">Cell membrane</location>
        <topology evidence="1 7">Multi-pass membrane protein</topology>
    </subcellularLocation>
</comment>
<keyword evidence="10" id="KW-1185">Reference proteome</keyword>
<dbReference type="InterPro" id="IPR051393">
    <property type="entry name" value="ABC_transporter_permease"/>
</dbReference>
<keyword evidence="5 7" id="KW-1133">Transmembrane helix</keyword>
<feature type="transmembrane region" description="Helical" evidence="7">
    <location>
        <begin position="215"/>
        <end position="235"/>
    </location>
</feature>
<dbReference type="PROSITE" id="PS50928">
    <property type="entry name" value="ABC_TM1"/>
    <property type="match status" value="1"/>
</dbReference>
<keyword evidence="2 7" id="KW-0813">Transport</keyword>
<dbReference type="SUPFAM" id="SSF161098">
    <property type="entry name" value="MetI-like"/>
    <property type="match status" value="1"/>
</dbReference>
<dbReference type="STRING" id="648782.SAMN04488554_4226"/>
<evidence type="ECO:0000313" key="10">
    <source>
        <dbReference type="Proteomes" id="UP000199220"/>
    </source>
</evidence>
<feature type="domain" description="ABC transmembrane type-1" evidence="8">
    <location>
        <begin position="73"/>
        <end position="288"/>
    </location>
</feature>
<dbReference type="PANTHER" id="PTHR30193">
    <property type="entry name" value="ABC TRANSPORTER PERMEASE PROTEIN"/>
    <property type="match status" value="1"/>
</dbReference>
<evidence type="ECO:0000256" key="6">
    <source>
        <dbReference type="ARBA" id="ARBA00023136"/>
    </source>
</evidence>
<dbReference type="Proteomes" id="UP000199220">
    <property type="component" value="Unassembled WGS sequence"/>
</dbReference>
<dbReference type="InterPro" id="IPR035906">
    <property type="entry name" value="MetI-like_sf"/>
</dbReference>
<evidence type="ECO:0000256" key="7">
    <source>
        <dbReference type="RuleBase" id="RU363032"/>
    </source>
</evidence>
<dbReference type="GO" id="GO:0055085">
    <property type="term" value="P:transmembrane transport"/>
    <property type="evidence" value="ECO:0007669"/>
    <property type="project" value="InterPro"/>
</dbReference>
<feature type="transmembrane region" description="Helical" evidence="7">
    <location>
        <begin position="161"/>
        <end position="184"/>
    </location>
</feature>
<keyword evidence="4 7" id="KW-0812">Transmembrane</keyword>
<gene>
    <name evidence="9" type="ORF">SAMN04488554_4226</name>
</gene>
<feature type="transmembrane region" description="Helical" evidence="7">
    <location>
        <begin position="16"/>
        <end position="42"/>
    </location>
</feature>
<keyword evidence="3" id="KW-1003">Cell membrane</keyword>
<feature type="transmembrane region" description="Helical" evidence="7">
    <location>
        <begin position="267"/>
        <end position="287"/>
    </location>
</feature>
<dbReference type="InterPro" id="IPR000515">
    <property type="entry name" value="MetI-like"/>
</dbReference>
<dbReference type="CDD" id="cd06261">
    <property type="entry name" value="TM_PBP2"/>
    <property type="match status" value="1"/>
</dbReference>
<evidence type="ECO:0000313" key="9">
    <source>
        <dbReference type="EMBL" id="SEE99645.1"/>
    </source>
</evidence>
<proteinExistence type="inferred from homology"/>
<feature type="transmembrane region" description="Helical" evidence="7">
    <location>
        <begin position="110"/>
        <end position="130"/>
    </location>
</feature>
<feature type="transmembrane region" description="Helical" evidence="7">
    <location>
        <begin position="76"/>
        <end position="98"/>
    </location>
</feature>
<reference evidence="10" key="1">
    <citation type="submission" date="2016-10" db="EMBL/GenBank/DDBJ databases">
        <authorList>
            <person name="Varghese N."/>
            <person name="Submissions S."/>
        </authorList>
    </citation>
    <scope>NUCLEOTIDE SEQUENCE [LARGE SCALE GENOMIC DNA]</scope>
    <source>
        <strain evidence="10">DSM 21368</strain>
    </source>
</reference>
<sequence length="299" mass="32608">MRTTKRLSRSSTRPPFWFAIPALTVYAFVVIYPSLSGAVYAFTDWSGLGEDLQFVGLDNFRSIFSDGQSLDALSNAILLTVMIVVVQNGVGLLLALGVNARLKARNVLRTIFFAPAVVSPVVVAFLWKYLFDPRQDQGINAILGMIGLDFLQQDWLGDPDIALWAIGMTIVWQLAGYSMVIFLAGLQGIPKGLYEAAALDGAGPFWRFRSVTIPMLAPAITIVVMLSTIGGLKLFDQVFAMTNGGPGYATEMPSTLIYKEAFVYGNYGYSTAVALVLTLLVGTIALVQLRWLRSKETEG</sequence>
<dbReference type="Pfam" id="PF00528">
    <property type="entry name" value="BPD_transp_1"/>
    <property type="match status" value="1"/>
</dbReference>
<dbReference type="AlphaFoldDB" id="A0A1H5NDL2"/>
<evidence type="ECO:0000256" key="4">
    <source>
        <dbReference type="ARBA" id="ARBA00022692"/>
    </source>
</evidence>
<evidence type="ECO:0000256" key="1">
    <source>
        <dbReference type="ARBA" id="ARBA00004651"/>
    </source>
</evidence>
<dbReference type="GO" id="GO:0005886">
    <property type="term" value="C:plasma membrane"/>
    <property type="evidence" value="ECO:0007669"/>
    <property type="project" value="UniProtKB-SubCell"/>
</dbReference>
<accession>A0A1H5NDL2</accession>
<organism evidence="9 10">
    <name type="scientific">Ruania alba</name>
    <dbReference type="NCBI Taxonomy" id="648782"/>
    <lineage>
        <taxon>Bacteria</taxon>
        <taxon>Bacillati</taxon>
        <taxon>Actinomycetota</taxon>
        <taxon>Actinomycetes</taxon>
        <taxon>Micrococcales</taxon>
        <taxon>Ruaniaceae</taxon>
        <taxon>Ruania</taxon>
    </lineage>
</organism>
<keyword evidence="6 7" id="KW-0472">Membrane</keyword>
<evidence type="ECO:0000256" key="3">
    <source>
        <dbReference type="ARBA" id="ARBA00022475"/>
    </source>
</evidence>
<evidence type="ECO:0000256" key="5">
    <source>
        <dbReference type="ARBA" id="ARBA00022989"/>
    </source>
</evidence>
<dbReference type="OrthoDB" id="3614395at2"/>
<evidence type="ECO:0000256" key="2">
    <source>
        <dbReference type="ARBA" id="ARBA00022448"/>
    </source>
</evidence>
<dbReference type="PANTHER" id="PTHR30193:SF37">
    <property type="entry name" value="INNER MEMBRANE ABC TRANSPORTER PERMEASE PROTEIN YCJO"/>
    <property type="match status" value="1"/>
</dbReference>
<dbReference type="EMBL" id="FNTX01000002">
    <property type="protein sequence ID" value="SEE99645.1"/>
    <property type="molecule type" value="Genomic_DNA"/>
</dbReference>
<evidence type="ECO:0000259" key="8">
    <source>
        <dbReference type="PROSITE" id="PS50928"/>
    </source>
</evidence>
<name>A0A1H5NDL2_9MICO</name>
<dbReference type="Gene3D" id="1.10.3720.10">
    <property type="entry name" value="MetI-like"/>
    <property type="match status" value="1"/>
</dbReference>
<comment type="similarity">
    <text evidence="7">Belongs to the binding-protein-dependent transport system permease family.</text>
</comment>